<dbReference type="InterPro" id="IPR006044">
    <property type="entry name" value="11S_seedstore_pln"/>
</dbReference>
<dbReference type="EMBL" id="KK914893">
    <property type="protein sequence ID" value="KDP26530.1"/>
    <property type="molecule type" value="Genomic_DNA"/>
</dbReference>
<name>A0A067K2P3_JATCU</name>
<evidence type="ECO:0000313" key="8">
    <source>
        <dbReference type="EMBL" id="KDP26530.1"/>
    </source>
</evidence>
<protein>
    <recommendedName>
        <fullName evidence="7">Cupin type-1 domain-containing protein</fullName>
    </recommendedName>
</protein>
<evidence type="ECO:0000256" key="6">
    <source>
        <dbReference type="RuleBase" id="RU003681"/>
    </source>
</evidence>
<evidence type="ECO:0000256" key="4">
    <source>
        <dbReference type="ARBA" id="ARBA00023129"/>
    </source>
</evidence>
<comment type="subunit">
    <text evidence="6">Hexamer; each subunit is composed of an acidic and a basic chain derived from a single precursor and linked by a disulfide bond.</text>
</comment>
<evidence type="ECO:0000256" key="5">
    <source>
        <dbReference type="ARBA" id="ARBA00023157"/>
    </source>
</evidence>
<keyword evidence="9" id="KW-1185">Reference proteome</keyword>
<keyword evidence="4 6" id="KW-0708">Seed storage protein</keyword>
<feature type="chain" id="PRO_5007745838" description="Cupin type-1 domain-containing protein" evidence="6">
    <location>
        <begin position="23"/>
        <end position="491"/>
    </location>
</feature>
<evidence type="ECO:0000256" key="2">
    <source>
        <dbReference type="ARBA" id="ARBA00022729"/>
    </source>
</evidence>
<keyword evidence="5 6" id="KW-1015">Disulfide bond</keyword>
<evidence type="ECO:0000313" key="9">
    <source>
        <dbReference type="Proteomes" id="UP000027138"/>
    </source>
</evidence>
<dbReference type="Pfam" id="PF00190">
    <property type="entry name" value="Cupin_1"/>
    <property type="match status" value="2"/>
</dbReference>
<dbReference type="PANTHER" id="PTHR31189:SF35">
    <property type="entry name" value="12S SEED STORAGE PROTEIN CRB"/>
    <property type="match status" value="1"/>
</dbReference>
<evidence type="ECO:0000259" key="7">
    <source>
        <dbReference type="SMART" id="SM00835"/>
    </source>
</evidence>
<keyword evidence="3 6" id="KW-0758">Storage protein</keyword>
<feature type="domain" description="Cupin type-1" evidence="7">
    <location>
        <begin position="317"/>
        <end position="466"/>
    </location>
</feature>
<sequence>MAKHFFFSLSLCLVLLFNVSFASEQVKQENECPQLQQQHQCRLDRIEALEPDTRIQSEAGTIESWNPSRDQFQCAGVAIVRRVIQPNGLLLPAYSNAHQLAFIVQGRGITGEMFPGCPETFQEYQGAGGSSRVEDQHQKVRHFRPGDIIALPAGVAHWCYNDGNEPVVAIYLLDTANSDNQLDMNPRHFYLAGNPEDEFRQLYEGRREPGSGRHEGFSSRRRPEGRGTCNNLFCGLDSRLISEAFNIDESLARKLQSENDYRGSIINVEGKLQVVRPARTQSEREQQVGGSGAGGPYLGGGGCNGLEETFCSMRLKENIADPSRADVYIPEVGRVSTINSHNLPILRFLQLSASHVVLRNNAVRLPHWHLNAHSIIYALRGQGRVQITDEFGEIVFDGSVGAGQVLTVPQNFVVVKQAETERFEYITFKTSDNAMTNDLVGRTSAVRALPLEVIANAFRVSREDARRIKFGREETTLGTSRSRPAGRTAVA</sequence>
<feature type="domain" description="Cupin type-1" evidence="7">
    <location>
        <begin position="46"/>
        <end position="253"/>
    </location>
</feature>
<dbReference type="PROSITE" id="PS00305">
    <property type="entry name" value="11S_SEED_STORAGE"/>
    <property type="match status" value="1"/>
</dbReference>
<dbReference type="SUPFAM" id="SSF51182">
    <property type="entry name" value="RmlC-like cupins"/>
    <property type="match status" value="1"/>
</dbReference>
<gene>
    <name evidence="8" type="ORF">JCGZ_17688</name>
</gene>
<dbReference type="Proteomes" id="UP000027138">
    <property type="component" value="Unassembled WGS sequence"/>
</dbReference>
<dbReference type="InterPro" id="IPR006045">
    <property type="entry name" value="Cupin_1"/>
</dbReference>
<dbReference type="CDD" id="cd02242">
    <property type="entry name" value="cupin_11S_legumin_N"/>
    <property type="match status" value="1"/>
</dbReference>
<proteinExistence type="inferred from homology"/>
<evidence type="ECO:0000256" key="3">
    <source>
        <dbReference type="ARBA" id="ARBA00022761"/>
    </source>
</evidence>
<dbReference type="InterPro" id="IPR050253">
    <property type="entry name" value="Seed_Storage-Functional"/>
</dbReference>
<accession>A0A067K2P3</accession>
<dbReference type="OrthoDB" id="2016041at2759"/>
<feature type="signal peptide" evidence="6">
    <location>
        <begin position="1"/>
        <end position="22"/>
    </location>
</feature>
<dbReference type="AlphaFoldDB" id="A0A067K2P3"/>
<organism evidence="8 9">
    <name type="scientific">Jatropha curcas</name>
    <name type="common">Barbados nut</name>
    <dbReference type="NCBI Taxonomy" id="180498"/>
    <lineage>
        <taxon>Eukaryota</taxon>
        <taxon>Viridiplantae</taxon>
        <taxon>Streptophyta</taxon>
        <taxon>Embryophyta</taxon>
        <taxon>Tracheophyta</taxon>
        <taxon>Spermatophyta</taxon>
        <taxon>Magnoliopsida</taxon>
        <taxon>eudicotyledons</taxon>
        <taxon>Gunneridae</taxon>
        <taxon>Pentapetalae</taxon>
        <taxon>rosids</taxon>
        <taxon>fabids</taxon>
        <taxon>Malpighiales</taxon>
        <taxon>Euphorbiaceae</taxon>
        <taxon>Crotonoideae</taxon>
        <taxon>Jatropheae</taxon>
        <taxon>Jatropha</taxon>
    </lineage>
</organism>
<dbReference type="Gene3D" id="2.60.120.10">
    <property type="entry name" value="Jelly Rolls"/>
    <property type="match status" value="2"/>
</dbReference>
<dbReference type="CDD" id="cd02243">
    <property type="entry name" value="cupin_11S_legumin_C"/>
    <property type="match status" value="1"/>
</dbReference>
<dbReference type="PANTHER" id="PTHR31189">
    <property type="entry name" value="OS03G0336100 PROTEIN-RELATED"/>
    <property type="match status" value="1"/>
</dbReference>
<dbReference type="GO" id="GO:0045735">
    <property type="term" value="F:nutrient reservoir activity"/>
    <property type="evidence" value="ECO:0007669"/>
    <property type="project" value="UniProtKB-KW"/>
</dbReference>
<dbReference type="FunFam" id="2.60.120.10:FF:000073">
    <property type="entry name" value="Glycinin G1"/>
    <property type="match status" value="1"/>
</dbReference>
<reference evidence="8 9" key="1">
    <citation type="journal article" date="2014" name="PLoS ONE">
        <title>Global Analysis of Gene Expression Profiles in Physic Nut (Jatropha curcas L.) Seedlings Exposed to Salt Stress.</title>
        <authorList>
            <person name="Zhang L."/>
            <person name="Zhang C."/>
            <person name="Wu P."/>
            <person name="Chen Y."/>
            <person name="Li M."/>
            <person name="Jiang H."/>
            <person name="Wu G."/>
        </authorList>
    </citation>
    <scope>NUCLEOTIDE SEQUENCE [LARGE SCALE GENOMIC DNA]</scope>
    <source>
        <strain evidence="9">cv. GZQX0401</strain>
        <tissue evidence="8">Young leaves</tissue>
    </source>
</reference>
<dbReference type="STRING" id="180498.A0A067K2P3"/>
<dbReference type="SMART" id="SM00835">
    <property type="entry name" value="Cupin_1"/>
    <property type="match status" value="2"/>
</dbReference>
<dbReference type="InterPro" id="IPR022379">
    <property type="entry name" value="11S_seedstore_CS"/>
</dbReference>
<comment type="function">
    <text evidence="6">Seed storage protein.</text>
</comment>
<evidence type="ECO:0000256" key="1">
    <source>
        <dbReference type="ARBA" id="ARBA00007178"/>
    </source>
</evidence>
<keyword evidence="2 6" id="KW-0732">Signal</keyword>
<dbReference type="GO" id="GO:0048316">
    <property type="term" value="P:seed development"/>
    <property type="evidence" value="ECO:0007669"/>
    <property type="project" value="UniProtKB-ARBA"/>
</dbReference>
<dbReference type="InterPro" id="IPR011051">
    <property type="entry name" value="RmlC_Cupin_sf"/>
</dbReference>
<dbReference type="InterPro" id="IPR014710">
    <property type="entry name" value="RmlC-like_jellyroll"/>
</dbReference>
<dbReference type="PRINTS" id="PR00439">
    <property type="entry name" value="11SGLOBULIN"/>
</dbReference>
<comment type="similarity">
    <text evidence="1 6">Belongs to the 11S seed storage protein (globulins) family.</text>
</comment>